<evidence type="ECO:0000313" key="2">
    <source>
        <dbReference type="Proteomes" id="UP000248039"/>
    </source>
</evidence>
<dbReference type="RefSeq" id="WP_110670878.1">
    <property type="nucleotide sequence ID" value="NZ_PYBW01000056.1"/>
</dbReference>
<dbReference type="OrthoDB" id="9956211at2"/>
<evidence type="ECO:0000313" key="1">
    <source>
        <dbReference type="EMBL" id="PYC77747.1"/>
    </source>
</evidence>
<sequence length="64" mass="7094">MTARRQITAAMTRLSDSVTRAGLDLPDLAEGFRLTDTGQFLIQLRPLSLAELDELTDAFEQLAE</sequence>
<reference evidence="1 2" key="1">
    <citation type="submission" date="2018-03" db="EMBL/GenBank/DDBJ databases">
        <title>Bioinformatic expansion and discovery of thiopeptide antibiotics.</title>
        <authorList>
            <person name="Schwalen C.J."/>
            <person name="Hudson G.A."/>
            <person name="Mitchell D.A."/>
        </authorList>
    </citation>
    <scope>NUCLEOTIDE SEQUENCE [LARGE SCALE GENOMIC DNA]</scope>
    <source>
        <strain evidence="1 2">ATCC 21389</strain>
    </source>
</reference>
<name>A0A2V4P0R6_9ACTN</name>
<dbReference type="EMBL" id="PYBW01000056">
    <property type="protein sequence ID" value="PYC77747.1"/>
    <property type="molecule type" value="Genomic_DNA"/>
</dbReference>
<comment type="caution">
    <text evidence="1">The sequence shown here is derived from an EMBL/GenBank/DDBJ whole genome shotgun (WGS) entry which is preliminary data.</text>
</comment>
<proteinExistence type="predicted"/>
<gene>
    <name evidence="1" type="ORF">C7C46_18005</name>
</gene>
<keyword evidence="2" id="KW-1185">Reference proteome</keyword>
<organism evidence="1 2">
    <name type="scientific">Streptomyces tateyamensis</name>
    <dbReference type="NCBI Taxonomy" id="565073"/>
    <lineage>
        <taxon>Bacteria</taxon>
        <taxon>Bacillati</taxon>
        <taxon>Actinomycetota</taxon>
        <taxon>Actinomycetes</taxon>
        <taxon>Kitasatosporales</taxon>
        <taxon>Streptomycetaceae</taxon>
        <taxon>Streptomyces</taxon>
    </lineage>
</organism>
<dbReference type="Proteomes" id="UP000248039">
    <property type="component" value="Unassembled WGS sequence"/>
</dbReference>
<dbReference type="AlphaFoldDB" id="A0A2V4P0R6"/>
<protein>
    <submittedName>
        <fullName evidence="1">Uncharacterized protein</fullName>
    </submittedName>
</protein>
<accession>A0A2V4P0R6</accession>